<feature type="chain" id="PRO_5030518241" description="DUF1236 domain-containing protein" evidence="1">
    <location>
        <begin position="20"/>
        <end position="105"/>
    </location>
</feature>
<keyword evidence="3" id="KW-1185">Reference proteome</keyword>
<dbReference type="AlphaFoldDB" id="A0A7W6HAK0"/>
<dbReference type="Pfam" id="PF06823">
    <property type="entry name" value="DUF1236"/>
    <property type="match status" value="1"/>
</dbReference>
<feature type="signal peptide" evidence="1">
    <location>
        <begin position="1"/>
        <end position="19"/>
    </location>
</feature>
<dbReference type="InterPro" id="IPR009642">
    <property type="entry name" value="DUF1236"/>
</dbReference>
<dbReference type="RefSeq" id="WP_183206055.1">
    <property type="nucleotide sequence ID" value="NZ_JAAAMM010000001.1"/>
</dbReference>
<evidence type="ECO:0000313" key="3">
    <source>
        <dbReference type="Proteomes" id="UP000588647"/>
    </source>
</evidence>
<organism evidence="2 3">
    <name type="scientific">Aurantimonas endophytica</name>
    <dbReference type="NCBI Taxonomy" id="1522175"/>
    <lineage>
        <taxon>Bacteria</taxon>
        <taxon>Pseudomonadati</taxon>
        <taxon>Pseudomonadota</taxon>
        <taxon>Alphaproteobacteria</taxon>
        <taxon>Hyphomicrobiales</taxon>
        <taxon>Aurantimonadaceae</taxon>
        <taxon>Aurantimonas</taxon>
    </lineage>
</organism>
<sequence>MKSLLIAAGLALLAGSATAQTTTTVTTTTIEEPQIDSIRTYVTREQTTSIVAPDGFDVIVGAPLPEPVPLYRLPEEVGVPAYQYTVIDGHTVLVDENRNIVQIID</sequence>
<comment type="caution">
    <text evidence="2">The sequence shown here is derived from an EMBL/GenBank/DDBJ whole genome shotgun (WGS) entry which is preliminary data.</text>
</comment>
<dbReference type="EMBL" id="JACIEM010000001">
    <property type="protein sequence ID" value="MBB4001537.1"/>
    <property type="molecule type" value="Genomic_DNA"/>
</dbReference>
<name>A0A7W6HAK0_9HYPH</name>
<accession>A0A7W6HAK0</accession>
<protein>
    <recommendedName>
        <fullName evidence="4">DUF1236 domain-containing protein</fullName>
    </recommendedName>
</protein>
<evidence type="ECO:0008006" key="4">
    <source>
        <dbReference type="Google" id="ProtNLM"/>
    </source>
</evidence>
<dbReference type="Proteomes" id="UP000588647">
    <property type="component" value="Unassembled WGS sequence"/>
</dbReference>
<gene>
    <name evidence="2" type="ORF">GGR03_000584</name>
</gene>
<proteinExistence type="predicted"/>
<evidence type="ECO:0000313" key="2">
    <source>
        <dbReference type="EMBL" id="MBB4001537.1"/>
    </source>
</evidence>
<reference evidence="2 3" key="1">
    <citation type="submission" date="2020-08" db="EMBL/GenBank/DDBJ databases">
        <title>Genomic Encyclopedia of Type Strains, Phase IV (KMG-IV): sequencing the most valuable type-strain genomes for metagenomic binning, comparative biology and taxonomic classification.</title>
        <authorList>
            <person name="Goeker M."/>
        </authorList>
    </citation>
    <scope>NUCLEOTIDE SEQUENCE [LARGE SCALE GENOMIC DNA]</scope>
    <source>
        <strain evidence="2 3">DSM 103570</strain>
    </source>
</reference>
<keyword evidence="1" id="KW-0732">Signal</keyword>
<evidence type="ECO:0000256" key="1">
    <source>
        <dbReference type="SAM" id="SignalP"/>
    </source>
</evidence>